<comment type="pathway">
    <text evidence="12">Cell wall biogenesis; peptidoglycan biosynthesis.</text>
</comment>
<keyword evidence="12" id="KW-1003">Cell membrane</keyword>
<evidence type="ECO:0000256" key="9">
    <source>
        <dbReference type="ARBA" id="ARBA00023136"/>
    </source>
</evidence>
<evidence type="ECO:0000313" key="15">
    <source>
        <dbReference type="EMBL" id="CCG09289.1"/>
    </source>
</evidence>
<dbReference type="PANTHER" id="PTHR22926">
    <property type="entry name" value="PHOSPHO-N-ACETYLMURAMOYL-PENTAPEPTIDE-TRANSFERASE"/>
    <property type="match status" value="1"/>
</dbReference>
<dbReference type="CDD" id="cd06852">
    <property type="entry name" value="GT_MraY"/>
    <property type="match status" value="1"/>
</dbReference>
<dbReference type="GO" id="GO:0051992">
    <property type="term" value="F:UDP-N-acetylmuramoyl-L-alanyl-D-glutamyl-meso-2,6-diaminopimelyl-D-alanyl-D-alanine:undecaprenyl-phosphate transferase activity"/>
    <property type="evidence" value="ECO:0007669"/>
    <property type="project" value="RHEA"/>
</dbReference>
<keyword evidence="4 12" id="KW-0808">Transferase</keyword>
<keyword evidence="10 12" id="KW-0131">Cell cycle</keyword>
<dbReference type="PROSITE" id="PS01348">
    <property type="entry name" value="MRAY_2"/>
    <property type="match status" value="1"/>
</dbReference>
<evidence type="ECO:0000256" key="4">
    <source>
        <dbReference type="ARBA" id="ARBA00022679"/>
    </source>
</evidence>
<dbReference type="PROSITE" id="PS01347">
    <property type="entry name" value="MRAY_1"/>
    <property type="match status" value="1"/>
</dbReference>
<evidence type="ECO:0000256" key="7">
    <source>
        <dbReference type="ARBA" id="ARBA00022984"/>
    </source>
</evidence>
<keyword evidence="16" id="KW-1185">Reference proteome</keyword>
<evidence type="ECO:0000256" key="8">
    <source>
        <dbReference type="ARBA" id="ARBA00022989"/>
    </source>
</evidence>
<feature type="transmembrane region" description="Helical" evidence="12">
    <location>
        <begin position="303"/>
        <end position="323"/>
    </location>
</feature>
<gene>
    <name evidence="12 15" type="primary">mraY</name>
    <name evidence="15" type="ORF">RSPPHO_02663</name>
</gene>
<name>H6SNF8_PARPM</name>
<dbReference type="Pfam" id="PF00953">
    <property type="entry name" value="Glycos_transf_4"/>
    <property type="match status" value="1"/>
</dbReference>
<comment type="catalytic activity">
    <reaction evidence="12">
        <text>UDP-N-acetyl-alpha-D-muramoyl-L-alanyl-gamma-D-glutamyl-meso-2,6-diaminopimeloyl-D-alanyl-D-alanine + di-trans,octa-cis-undecaprenyl phosphate = di-trans,octa-cis-undecaprenyl diphospho-N-acetyl-alpha-D-muramoyl-L-alanyl-D-glutamyl-meso-2,6-diaminopimeloyl-D-alanyl-D-alanine + UMP</text>
        <dbReference type="Rhea" id="RHEA:28386"/>
        <dbReference type="ChEBI" id="CHEBI:57865"/>
        <dbReference type="ChEBI" id="CHEBI:60392"/>
        <dbReference type="ChEBI" id="CHEBI:61386"/>
        <dbReference type="ChEBI" id="CHEBI:61387"/>
        <dbReference type="EC" id="2.7.8.13"/>
    </reaction>
</comment>
<dbReference type="InterPro" id="IPR000715">
    <property type="entry name" value="Glycosyl_transferase_4"/>
</dbReference>
<organism evidence="15 16">
    <name type="scientific">Pararhodospirillum photometricum DSM 122</name>
    <dbReference type="NCBI Taxonomy" id="1150469"/>
    <lineage>
        <taxon>Bacteria</taxon>
        <taxon>Pseudomonadati</taxon>
        <taxon>Pseudomonadota</taxon>
        <taxon>Alphaproteobacteria</taxon>
        <taxon>Rhodospirillales</taxon>
        <taxon>Rhodospirillaceae</taxon>
        <taxon>Pararhodospirillum</taxon>
    </lineage>
</organism>
<proteinExistence type="inferred from homology"/>
<evidence type="ECO:0000256" key="10">
    <source>
        <dbReference type="ARBA" id="ARBA00023306"/>
    </source>
</evidence>
<evidence type="ECO:0000256" key="2">
    <source>
        <dbReference type="ARBA" id="ARBA00005583"/>
    </source>
</evidence>
<dbReference type="Pfam" id="PF10555">
    <property type="entry name" value="MraY_sig1"/>
    <property type="match status" value="1"/>
</dbReference>
<evidence type="ECO:0000256" key="11">
    <source>
        <dbReference type="ARBA" id="ARBA00023316"/>
    </source>
</evidence>
<comment type="cofactor">
    <cofactor evidence="12 14">
        <name>Mg(2+)</name>
        <dbReference type="ChEBI" id="CHEBI:18420"/>
    </cofactor>
</comment>
<evidence type="ECO:0000256" key="1">
    <source>
        <dbReference type="ARBA" id="ARBA00004141"/>
    </source>
</evidence>
<evidence type="ECO:0000256" key="14">
    <source>
        <dbReference type="PIRSR" id="PIRSR600715-1"/>
    </source>
</evidence>
<dbReference type="GO" id="GO:0046872">
    <property type="term" value="F:metal ion binding"/>
    <property type="evidence" value="ECO:0007669"/>
    <property type="project" value="UniProtKB-KW"/>
</dbReference>
<keyword evidence="6 12" id="KW-0133">Cell shape</keyword>
<protein>
    <recommendedName>
        <fullName evidence="12 13">Phospho-N-acetylmuramoyl-pentapeptide-transferase</fullName>
        <ecNumber evidence="12 13">2.7.8.13</ecNumber>
    </recommendedName>
    <alternativeName>
        <fullName evidence="12">UDP-MurNAc-pentapeptide phosphotransferase</fullName>
    </alternativeName>
</protein>
<evidence type="ECO:0000313" key="16">
    <source>
        <dbReference type="Proteomes" id="UP000033220"/>
    </source>
</evidence>
<dbReference type="PANTHER" id="PTHR22926:SF5">
    <property type="entry name" value="PHOSPHO-N-ACETYLMURAMOYL-PENTAPEPTIDE-TRANSFERASE HOMOLOG"/>
    <property type="match status" value="1"/>
</dbReference>
<keyword evidence="3 12" id="KW-0132">Cell division</keyword>
<dbReference type="InterPro" id="IPR018480">
    <property type="entry name" value="PNAcMuramoyl-5peptid_Trfase_CS"/>
</dbReference>
<dbReference type="PATRIC" id="fig|1150469.3.peg.3027"/>
<dbReference type="GO" id="GO:0051301">
    <property type="term" value="P:cell division"/>
    <property type="evidence" value="ECO:0007669"/>
    <property type="project" value="UniProtKB-KW"/>
</dbReference>
<dbReference type="GO" id="GO:0071555">
    <property type="term" value="P:cell wall organization"/>
    <property type="evidence" value="ECO:0007669"/>
    <property type="project" value="UniProtKB-KW"/>
</dbReference>
<feature type="transmembrane region" description="Helical" evidence="12">
    <location>
        <begin position="208"/>
        <end position="227"/>
    </location>
</feature>
<evidence type="ECO:0000256" key="13">
    <source>
        <dbReference type="NCBIfam" id="TIGR00445"/>
    </source>
</evidence>
<feature type="transmembrane region" description="Helical" evidence="12">
    <location>
        <begin position="64"/>
        <end position="86"/>
    </location>
</feature>
<feature type="transmembrane region" description="Helical" evidence="12">
    <location>
        <begin position="329"/>
        <end position="351"/>
    </location>
</feature>
<keyword evidence="9 12" id="KW-0472">Membrane</keyword>
<keyword evidence="12 14" id="KW-0479">Metal-binding</keyword>
<reference evidence="15 16" key="1">
    <citation type="submission" date="2012-02" db="EMBL/GenBank/DDBJ databases">
        <title>Shotgun genome sequence of Phaeospirillum photometricum DSM 122.</title>
        <authorList>
            <person name="Duquesne K."/>
            <person name="Sturgis J."/>
        </authorList>
    </citation>
    <scope>NUCLEOTIDE SEQUENCE [LARGE SCALE GENOMIC DNA]</scope>
    <source>
        <strain evidence="16">DSM122</strain>
    </source>
</reference>
<evidence type="ECO:0000256" key="3">
    <source>
        <dbReference type="ARBA" id="ARBA00022618"/>
    </source>
</evidence>
<dbReference type="NCBIfam" id="TIGR00445">
    <property type="entry name" value="mraY"/>
    <property type="match status" value="1"/>
</dbReference>
<comment type="similarity">
    <text evidence="2 12">Belongs to the glycosyltransferase 4 family. MraY subfamily.</text>
</comment>
<dbReference type="eggNOG" id="COG0472">
    <property type="taxonomic scope" value="Bacteria"/>
</dbReference>
<feature type="transmembrane region" description="Helical" evidence="12">
    <location>
        <begin position="170"/>
        <end position="188"/>
    </location>
</feature>
<feature type="transmembrane region" description="Helical" evidence="12">
    <location>
        <begin position="137"/>
        <end position="158"/>
    </location>
</feature>
<keyword evidence="7 12" id="KW-0573">Peptidoglycan synthesis</keyword>
<feature type="transmembrane region" description="Helical" evidence="12">
    <location>
        <begin position="239"/>
        <end position="259"/>
    </location>
</feature>
<dbReference type="GO" id="GO:0009252">
    <property type="term" value="P:peptidoglycan biosynthetic process"/>
    <property type="evidence" value="ECO:0007669"/>
    <property type="project" value="UniProtKB-UniRule"/>
</dbReference>
<dbReference type="HAMAP" id="MF_00038">
    <property type="entry name" value="MraY"/>
    <property type="match status" value="1"/>
</dbReference>
<comment type="subcellular location">
    <subcellularLocation>
        <location evidence="12">Cell membrane</location>
        <topology evidence="12">Multi-pass membrane protein</topology>
    </subcellularLocation>
    <subcellularLocation>
        <location evidence="1">Membrane</location>
        <topology evidence="1">Multi-pass membrane protein</topology>
    </subcellularLocation>
</comment>
<dbReference type="InterPro" id="IPR003524">
    <property type="entry name" value="PNAcMuramoyl-5peptid_Trfase"/>
</dbReference>
<dbReference type="GO" id="GO:0008963">
    <property type="term" value="F:phospho-N-acetylmuramoyl-pentapeptide-transferase activity"/>
    <property type="evidence" value="ECO:0007669"/>
    <property type="project" value="UniProtKB-UniRule"/>
</dbReference>
<feature type="transmembrane region" description="Helical" evidence="12">
    <location>
        <begin position="113"/>
        <end position="131"/>
    </location>
</feature>
<dbReference type="EMBL" id="HE663493">
    <property type="protein sequence ID" value="CCG09289.1"/>
    <property type="molecule type" value="Genomic_DNA"/>
</dbReference>
<evidence type="ECO:0000256" key="6">
    <source>
        <dbReference type="ARBA" id="ARBA00022960"/>
    </source>
</evidence>
<evidence type="ECO:0000256" key="5">
    <source>
        <dbReference type="ARBA" id="ARBA00022692"/>
    </source>
</evidence>
<keyword evidence="12 14" id="KW-0460">Magnesium</keyword>
<dbReference type="Proteomes" id="UP000033220">
    <property type="component" value="Chromosome DSM 122"/>
</dbReference>
<feature type="transmembrane region" description="Helical" evidence="12">
    <location>
        <begin position="279"/>
        <end position="296"/>
    </location>
</feature>
<dbReference type="UniPathway" id="UPA00219"/>
<keyword evidence="5 12" id="KW-0812">Transmembrane</keyword>
<dbReference type="GO" id="GO:0008360">
    <property type="term" value="P:regulation of cell shape"/>
    <property type="evidence" value="ECO:0007669"/>
    <property type="project" value="UniProtKB-KW"/>
</dbReference>
<keyword evidence="11 12" id="KW-0961">Cell wall biogenesis/degradation</keyword>
<evidence type="ECO:0000256" key="12">
    <source>
        <dbReference type="HAMAP-Rule" id="MF_00038"/>
    </source>
</evidence>
<dbReference type="GO" id="GO:0005886">
    <property type="term" value="C:plasma membrane"/>
    <property type="evidence" value="ECO:0007669"/>
    <property type="project" value="UniProtKB-SubCell"/>
</dbReference>
<comment type="function">
    <text evidence="12">Catalyzes the initial step of the lipid cycle reactions in the biosynthesis of the cell wall peptidoglycan: transfers peptidoglycan precursor phospho-MurNAc-pentapeptide from UDP-MurNAc-pentapeptide onto the lipid carrier undecaprenyl phosphate, yielding undecaprenyl-pyrophosphoryl-MurNAc-pentapeptide, known as lipid I.</text>
</comment>
<accession>H6SNF8</accession>
<keyword evidence="8 12" id="KW-1133">Transmembrane helix</keyword>
<dbReference type="KEGG" id="rpm:RSPPHO_02663"/>
<dbReference type="HOGENOM" id="CLU_023982_0_0_5"/>
<feature type="binding site" evidence="14">
    <location>
        <position position="307"/>
    </location>
    <ligand>
        <name>Mg(2+)</name>
        <dbReference type="ChEBI" id="CHEBI:18420"/>
    </ligand>
</feature>
<dbReference type="AlphaFoldDB" id="H6SNF8"/>
<feature type="binding site" evidence="14">
    <location>
        <position position="232"/>
    </location>
    <ligand>
        <name>Mg(2+)</name>
        <dbReference type="ChEBI" id="CHEBI:18420"/>
    </ligand>
</feature>
<feature type="transmembrane region" description="Helical" evidence="12">
    <location>
        <begin position="378"/>
        <end position="397"/>
    </location>
</feature>
<dbReference type="STRING" id="1150469.RSPPHO_02663"/>
<sequence length="400" mass="43156">MAARWVGLWPPCLLLPAPRPAPARPLDIELTSRNRTLRPMLFHLSDFADHLSALNVFRYLTFRAAGAVITALLVAFLLGPSLIAWLKRVQHEGQPIRADGPESHLLTKKGTPTMGGVLILLGVAVATLLWADLSNQFVWAALALTLGYGAIGFADDFLKVTKRNSKGLPGRLKILGQVSLALIVTLWVVSLEAEAQATALALPFFKDILIQMGWFYVPFAVFVMVGASNAVNLTDGLDGLAIVPVMIAAGVFMLIAYLVGNMIFANYLQIHFVPGTGELAVFCGALVGAALGFLWFNAPPAQVFMGDTGSLSMGGALGVLSVVTKHEMVLAIVGGLFVLETVSVIVQVTSYKLTGKRVFRMAPLHHHFEKKGWAEPTIVIRFWIIALILALVGLSTLKLR</sequence>
<dbReference type="EC" id="2.7.8.13" evidence="12 13"/>